<feature type="compositionally biased region" description="Acidic residues" evidence="1">
    <location>
        <begin position="76"/>
        <end position="86"/>
    </location>
</feature>
<protein>
    <submittedName>
        <fullName evidence="2">Uncharacterized protein</fullName>
    </submittedName>
</protein>
<reference evidence="2 3" key="1">
    <citation type="submission" date="2019-03" db="EMBL/GenBank/DDBJ databases">
        <title>Single cell metagenomics reveals metabolic interactions within the superorganism composed of flagellate Streblomastix strix and complex community of Bacteroidetes bacteria on its surface.</title>
        <authorList>
            <person name="Treitli S.C."/>
            <person name="Kolisko M."/>
            <person name="Husnik F."/>
            <person name="Keeling P."/>
            <person name="Hampl V."/>
        </authorList>
    </citation>
    <scope>NUCLEOTIDE SEQUENCE [LARGE SCALE GENOMIC DNA]</scope>
    <source>
        <strain evidence="2">ST1C</strain>
    </source>
</reference>
<sequence length="174" mass="20317">MNQAQALKNLIENGISIEYFNDRYFMIAKEKTKVYEVGKKQPKTLTQAQQTKLLMQARGGGQTKPKRSAKRQIANDFDDDVDDEFQQSEYSRRDQVQTSQKYSDDEDIEQTITEKPAKPPKPTPEKAKTNRKQITLYHKLILKNQYRQPQTPPQAENPQLQDEIPEIRFNETDL</sequence>
<accession>A0A5J4XCV4</accession>
<evidence type="ECO:0000256" key="1">
    <source>
        <dbReference type="SAM" id="MobiDB-lite"/>
    </source>
</evidence>
<name>A0A5J4XCV4_9EUKA</name>
<dbReference type="AlphaFoldDB" id="A0A5J4XCV4"/>
<evidence type="ECO:0000313" key="3">
    <source>
        <dbReference type="Proteomes" id="UP000324800"/>
    </source>
</evidence>
<feature type="region of interest" description="Disordered" evidence="1">
    <location>
        <begin position="56"/>
        <end position="174"/>
    </location>
</feature>
<feature type="compositionally biased region" description="Basic and acidic residues" evidence="1">
    <location>
        <begin position="165"/>
        <end position="174"/>
    </location>
</feature>
<proteinExistence type="predicted"/>
<feature type="compositionally biased region" description="Polar residues" evidence="1">
    <location>
        <begin position="145"/>
        <end position="160"/>
    </location>
</feature>
<dbReference type="Proteomes" id="UP000324800">
    <property type="component" value="Unassembled WGS sequence"/>
</dbReference>
<evidence type="ECO:0000313" key="2">
    <source>
        <dbReference type="EMBL" id="KAA6404355.1"/>
    </source>
</evidence>
<gene>
    <name evidence="2" type="ORF">EZS28_000118</name>
</gene>
<dbReference type="EMBL" id="SNRW01000008">
    <property type="protein sequence ID" value="KAA6404355.1"/>
    <property type="molecule type" value="Genomic_DNA"/>
</dbReference>
<organism evidence="2 3">
    <name type="scientific">Streblomastix strix</name>
    <dbReference type="NCBI Taxonomy" id="222440"/>
    <lineage>
        <taxon>Eukaryota</taxon>
        <taxon>Metamonada</taxon>
        <taxon>Preaxostyla</taxon>
        <taxon>Oxymonadida</taxon>
        <taxon>Streblomastigidae</taxon>
        <taxon>Streblomastix</taxon>
    </lineage>
</organism>
<comment type="caution">
    <text evidence="2">The sequence shown here is derived from an EMBL/GenBank/DDBJ whole genome shotgun (WGS) entry which is preliminary data.</text>
</comment>